<evidence type="ECO:0000256" key="1">
    <source>
        <dbReference type="ARBA" id="ARBA00002486"/>
    </source>
</evidence>
<gene>
    <name evidence="4" type="ORF">HYG85_18685</name>
</gene>
<protein>
    <submittedName>
        <fullName evidence="4">ROK family transcriptional regulator</fullName>
    </submittedName>
</protein>
<dbReference type="GO" id="GO:0042732">
    <property type="term" value="P:D-xylose metabolic process"/>
    <property type="evidence" value="ECO:0007669"/>
    <property type="project" value="UniProtKB-KW"/>
</dbReference>
<organism evidence="4 5">
    <name type="scientific">Vallitalea guaymasensis</name>
    <dbReference type="NCBI Taxonomy" id="1185412"/>
    <lineage>
        <taxon>Bacteria</taxon>
        <taxon>Bacillati</taxon>
        <taxon>Bacillota</taxon>
        <taxon>Clostridia</taxon>
        <taxon>Lachnospirales</taxon>
        <taxon>Vallitaleaceae</taxon>
        <taxon>Vallitalea</taxon>
    </lineage>
</organism>
<dbReference type="SUPFAM" id="SSF53067">
    <property type="entry name" value="Actin-like ATPase domain"/>
    <property type="match status" value="1"/>
</dbReference>
<proteinExistence type="inferred from homology"/>
<dbReference type="Pfam" id="PF00480">
    <property type="entry name" value="ROK"/>
    <property type="match status" value="1"/>
</dbReference>
<keyword evidence="5" id="KW-1185">Reference proteome</keyword>
<dbReference type="Gene3D" id="1.10.10.10">
    <property type="entry name" value="Winged helix-like DNA-binding domain superfamily/Winged helix DNA-binding domain"/>
    <property type="match status" value="1"/>
</dbReference>
<sequence>MNRIMNNERMKIMNEQAIFTTIHKEKYISRKGIADITGLTKASVTNIVNKFINHGYLVEKGMGQSTGGRKPVMVTLNSESCWMIGLTLDTQRVSGIITNLSAEKKFEYSSKINNRWSKEEILNVIFNVIKELLAYDREHKIIGIGLAMPGPYNHEKGELLDLPNFKYFKNILIRDIIEKEFQLPTFMEKETQAAALGEYLFGEVNESKNIFVLVVNYLGIGGGVLLNGKSYRGFADGAGDVGHMTIDRKGPKCSCGKVGCFEALANGVHMYNEVTKAIENKTCNAELPEQELKIAEYLHEKSLKEDRVCNDILDREAEYLSIGITNIIQVFSPQTIILGGDIILGCPTLYEKVLERVRKNVYPLFQKDIDIKLTSFGQNLLTVGGASLVIQEFYNRNPKLVKKEEPSRL</sequence>
<dbReference type="InterPro" id="IPR036388">
    <property type="entry name" value="WH-like_DNA-bd_sf"/>
</dbReference>
<dbReference type="AlphaFoldDB" id="A0A8J8SDL2"/>
<dbReference type="PANTHER" id="PTHR18964:SF149">
    <property type="entry name" value="BIFUNCTIONAL UDP-N-ACETYLGLUCOSAMINE 2-EPIMERASE_N-ACETYLMANNOSAMINE KINASE"/>
    <property type="match status" value="1"/>
</dbReference>
<dbReference type="InterPro" id="IPR000600">
    <property type="entry name" value="ROK"/>
</dbReference>
<dbReference type="Gene3D" id="3.30.420.40">
    <property type="match status" value="2"/>
</dbReference>
<reference evidence="4 5" key="1">
    <citation type="submission" date="2020-07" db="EMBL/GenBank/DDBJ databases">
        <title>Vallitalea guaymasensis genome.</title>
        <authorList>
            <person name="Postec A."/>
        </authorList>
    </citation>
    <scope>NUCLEOTIDE SEQUENCE [LARGE SCALE GENOMIC DNA]</scope>
    <source>
        <strain evidence="4 5">Ra1766G1</strain>
    </source>
</reference>
<evidence type="ECO:0000313" key="5">
    <source>
        <dbReference type="Proteomes" id="UP000677305"/>
    </source>
</evidence>
<dbReference type="EMBL" id="CP058561">
    <property type="protein sequence ID" value="QUH30834.1"/>
    <property type="molecule type" value="Genomic_DNA"/>
</dbReference>
<name>A0A8J8SDL2_9FIRM</name>
<comment type="similarity">
    <text evidence="2">Belongs to the ROK (NagC/XylR) family.</text>
</comment>
<dbReference type="InterPro" id="IPR043129">
    <property type="entry name" value="ATPase_NBD"/>
</dbReference>
<dbReference type="Proteomes" id="UP000677305">
    <property type="component" value="Chromosome"/>
</dbReference>
<evidence type="ECO:0000313" key="4">
    <source>
        <dbReference type="EMBL" id="QUH30834.1"/>
    </source>
</evidence>
<comment type="function">
    <text evidence="1">Transcriptional repressor of xylose-utilizing enzymes.</text>
</comment>
<evidence type="ECO:0000256" key="2">
    <source>
        <dbReference type="ARBA" id="ARBA00006479"/>
    </source>
</evidence>
<dbReference type="SUPFAM" id="SSF46785">
    <property type="entry name" value="Winged helix' DNA-binding domain"/>
    <property type="match status" value="1"/>
</dbReference>
<keyword evidence="3" id="KW-0859">Xylose metabolism</keyword>
<dbReference type="InterPro" id="IPR036390">
    <property type="entry name" value="WH_DNA-bd_sf"/>
</dbReference>
<dbReference type="KEGG" id="vgu:HYG85_18685"/>
<dbReference type="RefSeq" id="WP_212690949.1">
    <property type="nucleotide sequence ID" value="NZ_CP058561.1"/>
</dbReference>
<dbReference type="PANTHER" id="PTHR18964">
    <property type="entry name" value="ROK (REPRESSOR, ORF, KINASE) FAMILY"/>
    <property type="match status" value="1"/>
</dbReference>
<evidence type="ECO:0000256" key="3">
    <source>
        <dbReference type="ARBA" id="ARBA00022629"/>
    </source>
</evidence>
<accession>A0A8J8SDL2</accession>
<keyword evidence="3" id="KW-0119">Carbohydrate metabolism</keyword>